<dbReference type="NCBIfam" id="TIGR01979">
    <property type="entry name" value="sufS"/>
    <property type="match status" value="1"/>
</dbReference>
<dbReference type="InterPro" id="IPR000192">
    <property type="entry name" value="Aminotrans_V_dom"/>
</dbReference>
<organism evidence="8 9">
    <name type="scientific">Roseiterribacter gracilis</name>
    <dbReference type="NCBI Taxonomy" id="2812848"/>
    <lineage>
        <taxon>Bacteria</taxon>
        <taxon>Pseudomonadati</taxon>
        <taxon>Pseudomonadota</taxon>
        <taxon>Alphaproteobacteria</taxon>
        <taxon>Rhodospirillales</taxon>
        <taxon>Roseiterribacteraceae</taxon>
        <taxon>Roseiterribacter</taxon>
    </lineage>
</organism>
<feature type="domain" description="Aminotransferase class V" evidence="7">
    <location>
        <begin position="40"/>
        <end position="408"/>
    </location>
</feature>
<evidence type="ECO:0000313" key="9">
    <source>
        <dbReference type="Proteomes" id="UP000681075"/>
    </source>
</evidence>
<dbReference type="SUPFAM" id="SSF53383">
    <property type="entry name" value="PLP-dependent transferases"/>
    <property type="match status" value="1"/>
</dbReference>
<evidence type="ECO:0000256" key="6">
    <source>
        <dbReference type="ARBA" id="ARBA00050776"/>
    </source>
</evidence>
<dbReference type="InterPro" id="IPR015424">
    <property type="entry name" value="PyrdxlP-dep_Trfase"/>
</dbReference>
<evidence type="ECO:0000256" key="5">
    <source>
        <dbReference type="ARBA" id="ARBA00022898"/>
    </source>
</evidence>
<name>A0A8S8X6U3_9PROT</name>
<keyword evidence="9" id="KW-1185">Reference proteome</keyword>
<keyword evidence="4" id="KW-0808">Transferase</keyword>
<dbReference type="EC" id="2.8.1.7" evidence="3"/>
<dbReference type="Gene3D" id="3.90.1150.10">
    <property type="entry name" value="Aspartate Aminotransferase, domain 1"/>
    <property type="match status" value="1"/>
</dbReference>
<sequence>MSLASIDPRARTPRLNRTVERIRQDFPILARTVHGKRLAYLDTAASAQKPEQVIEAMSRFQREEYANIHRGVYALSQAATDRFEAARGRVARFLNASSADEIVFTRNTTEAINVVAQSWARKNLKAGDEIVLTELEHHANIVPWQMIRAETGAVIKPIRIHDDGSLDLDHARSLIGPRTKLVAFAHVSNALGTVLPVRELVRLARAVDATVLIDGSQAVQHMAVDVQALDPDFYVFTGHKLYGPTGIGVLYGKGAVLNAMPPYQGGGDMIERVTFERTTFKPAPHRFEAGTPAITEAIGLAAAIDYVEQIGFDWIGPHEEELLTEATQALLAIDGLKLWGTSAQKASVLSFTLDGAHAHDVATILDQQGVAVRAGHHCAHPLMDRLGVAATSRASIGLYNDRADIDQLVAGITAVKRILKL</sequence>
<evidence type="ECO:0000256" key="3">
    <source>
        <dbReference type="ARBA" id="ARBA00012239"/>
    </source>
</evidence>
<evidence type="ECO:0000256" key="4">
    <source>
        <dbReference type="ARBA" id="ARBA00022679"/>
    </source>
</evidence>
<comment type="cofactor">
    <cofactor evidence="1">
        <name>pyridoxal 5'-phosphate</name>
        <dbReference type="ChEBI" id="CHEBI:597326"/>
    </cofactor>
</comment>
<protein>
    <recommendedName>
        <fullName evidence="3">cysteine desulfurase</fullName>
        <ecNumber evidence="3">2.8.1.7</ecNumber>
    </recommendedName>
</protein>
<comment type="caution">
    <text evidence="8">The sequence shown here is derived from an EMBL/GenBank/DDBJ whole genome shotgun (WGS) entry which is preliminary data.</text>
</comment>
<dbReference type="InterPro" id="IPR015421">
    <property type="entry name" value="PyrdxlP-dep_Trfase_major"/>
</dbReference>
<evidence type="ECO:0000256" key="2">
    <source>
        <dbReference type="ARBA" id="ARBA00010447"/>
    </source>
</evidence>
<comment type="similarity">
    <text evidence="2">Belongs to the class-V pyridoxal-phosphate-dependent aminotransferase family. Csd subfamily.</text>
</comment>
<dbReference type="RefSeq" id="WP_420240729.1">
    <property type="nucleotide sequence ID" value="NZ_BOPV01000001.1"/>
</dbReference>
<evidence type="ECO:0000313" key="8">
    <source>
        <dbReference type="EMBL" id="GIL37834.1"/>
    </source>
</evidence>
<dbReference type="GO" id="GO:0030170">
    <property type="term" value="F:pyridoxal phosphate binding"/>
    <property type="evidence" value="ECO:0007669"/>
    <property type="project" value="InterPro"/>
</dbReference>
<dbReference type="Gene3D" id="3.40.640.10">
    <property type="entry name" value="Type I PLP-dependent aspartate aminotransferase-like (Major domain)"/>
    <property type="match status" value="1"/>
</dbReference>
<dbReference type="PANTHER" id="PTHR43586:SF8">
    <property type="entry name" value="CYSTEINE DESULFURASE 1, CHLOROPLASTIC"/>
    <property type="match status" value="1"/>
</dbReference>
<dbReference type="EMBL" id="BOPV01000001">
    <property type="protein sequence ID" value="GIL37834.1"/>
    <property type="molecule type" value="Genomic_DNA"/>
</dbReference>
<gene>
    <name evidence="8" type="ORF">TMPK1_00710</name>
</gene>
<accession>A0A8S8X6U3</accession>
<evidence type="ECO:0000256" key="1">
    <source>
        <dbReference type="ARBA" id="ARBA00001933"/>
    </source>
</evidence>
<reference evidence="8" key="1">
    <citation type="submission" date="2021-02" db="EMBL/GenBank/DDBJ databases">
        <title>Genome sequence of Rhodospirillales sp. strain TMPK1 isolated from soil.</title>
        <authorList>
            <person name="Nakai R."/>
            <person name="Kusada H."/>
            <person name="Tamaki H."/>
        </authorList>
    </citation>
    <scope>NUCLEOTIDE SEQUENCE</scope>
    <source>
        <strain evidence="8">TMPK1</strain>
    </source>
</reference>
<dbReference type="Proteomes" id="UP000681075">
    <property type="component" value="Unassembled WGS sequence"/>
</dbReference>
<dbReference type="Pfam" id="PF00266">
    <property type="entry name" value="Aminotran_5"/>
    <property type="match status" value="1"/>
</dbReference>
<dbReference type="InterPro" id="IPR010970">
    <property type="entry name" value="Cys_dSase_SufS"/>
</dbReference>
<dbReference type="InterPro" id="IPR015422">
    <property type="entry name" value="PyrdxlP-dep_Trfase_small"/>
</dbReference>
<dbReference type="PANTHER" id="PTHR43586">
    <property type="entry name" value="CYSTEINE DESULFURASE"/>
    <property type="match status" value="1"/>
</dbReference>
<comment type="catalytic activity">
    <reaction evidence="6">
        <text>(sulfur carrier)-H + L-cysteine = (sulfur carrier)-SH + L-alanine</text>
        <dbReference type="Rhea" id="RHEA:43892"/>
        <dbReference type="Rhea" id="RHEA-COMP:14737"/>
        <dbReference type="Rhea" id="RHEA-COMP:14739"/>
        <dbReference type="ChEBI" id="CHEBI:29917"/>
        <dbReference type="ChEBI" id="CHEBI:35235"/>
        <dbReference type="ChEBI" id="CHEBI:57972"/>
        <dbReference type="ChEBI" id="CHEBI:64428"/>
        <dbReference type="EC" id="2.8.1.7"/>
    </reaction>
</comment>
<dbReference type="GO" id="GO:0031071">
    <property type="term" value="F:cysteine desulfurase activity"/>
    <property type="evidence" value="ECO:0007669"/>
    <property type="project" value="UniProtKB-EC"/>
</dbReference>
<evidence type="ECO:0000259" key="7">
    <source>
        <dbReference type="Pfam" id="PF00266"/>
    </source>
</evidence>
<dbReference type="GO" id="GO:0006534">
    <property type="term" value="P:cysteine metabolic process"/>
    <property type="evidence" value="ECO:0007669"/>
    <property type="project" value="InterPro"/>
</dbReference>
<dbReference type="CDD" id="cd06453">
    <property type="entry name" value="SufS_like"/>
    <property type="match status" value="1"/>
</dbReference>
<keyword evidence="5" id="KW-0663">Pyridoxal phosphate</keyword>
<dbReference type="AlphaFoldDB" id="A0A8S8X6U3"/>
<proteinExistence type="inferred from homology"/>